<evidence type="ECO:0000256" key="1">
    <source>
        <dbReference type="ARBA" id="ARBA00004141"/>
    </source>
</evidence>
<dbReference type="Pfam" id="PF19055">
    <property type="entry name" value="ABC2_membrane_7"/>
    <property type="match status" value="1"/>
</dbReference>
<dbReference type="InterPro" id="IPR034001">
    <property type="entry name" value="ABCG_PDR_1"/>
</dbReference>
<organism evidence="11 12">
    <name type="scientific">Malassezia caprae</name>
    <dbReference type="NCBI Taxonomy" id="1381934"/>
    <lineage>
        <taxon>Eukaryota</taxon>
        <taxon>Fungi</taxon>
        <taxon>Dikarya</taxon>
        <taxon>Basidiomycota</taxon>
        <taxon>Ustilaginomycotina</taxon>
        <taxon>Malasseziomycetes</taxon>
        <taxon>Malasseziales</taxon>
        <taxon>Malasseziaceae</taxon>
        <taxon>Malassezia</taxon>
    </lineage>
</organism>
<name>A0AAF0IW40_9BASI</name>
<dbReference type="GO" id="GO:0016020">
    <property type="term" value="C:membrane"/>
    <property type="evidence" value="ECO:0007669"/>
    <property type="project" value="UniProtKB-SubCell"/>
</dbReference>
<dbReference type="GO" id="GO:0140359">
    <property type="term" value="F:ABC-type transporter activity"/>
    <property type="evidence" value="ECO:0007669"/>
    <property type="project" value="InterPro"/>
</dbReference>
<evidence type="ECO:0000256" key="5">
    <source>
        <dbReference type="ARBA" id="ARBA00022741"/>
    </source>
</evidence>
<feature type="domain" description="ABC transporter" evidence="10">
    <location>
        <begin position="887"/>
        <end position="1129"/>
    </location>
</feature>
<dbReference type="Pfam" id="PF01061">
    <property type="entry name" value="ABC2_membrane"/>
    <property type="match status" value="2"/>
</dbReference>
<reference evidence="11" key="1">
    <citation type="submission" date="2023-03" db="EMBL/GenBank/DDBJ databases">
        <title>Mating type loci evolution in Malassezia.</title>
        <authorList>
            <person name="Coelho M.A."/>
        </authorList>
    </citation>
    <scope>NUCLEOTIDE SEQUENCE</scope>
    <source>
        <strain evidence="11">CBS 10434</strain>
    </source>
</reference>
<keyword evidence="6" id="KW-0067">ATP-binding</keyword>
<dbReference type="PANTHER" id="PTHR19241">
    <property type="entry name" value="ATP-BINDING CASSETTE TRANSPORTER"/>
    <property type="match status" value="1"/>
</dbReference>
<keyword evidence="4 9" id="KW-0812">Transmembrane</keyword>
<dbReference type="GO" id="GO:0016887">
    <property type="term" value="F:ATP hydrolysis activity"/>
    <property type="evidence" value="ECO:0007669"/>
    <property type="project" value="InterPro"/>
</dbReference>
<dbReference type="CDD" id="cd03233">
    <property type="entry name" value="ABCG_PDR_domain1"/>
    <property type="match status" value="1"/>
</dbReference>
<comment type="subcellular location">
    <subcellularLocation>
        <location evidence="1">Membrane</location>
        <topology evidence="1">Multi-pass membrane protein</topology>
    </subcellularLocation>
</comment>
<feature type="transmembrane region" description="Helical" evidence="9">
    <location>
        <begin position="594"/>
        <end position="615"/>
    </location>
</feature>
<feature type="transmembrane region" description="Helical" evidence="9">
    <location>
        <begin position="1343"/>
        <end position="1361"/>
    </location>
</feature>
<dbReference type="PROSITE" id="PS50893">
    <property type="entry name" value="ABC_TRANSPORTER_2"/>
    <property type="match status" value="2"/>
</dbReference>
<dbReference type="Pfam" id="PF00005">
    <property type="entry name" value="ABC_tran"/>
    <property type="match status" value="2"/>
</dbReference>
<accession>A0AAF0IW40</accession>
<feature type="transmembrane region" description="Helical" evidence="9">
    <location>
        <begin position="1297"/>
        <end position="1323"/>
    </location>
</feature>
<evidence type="ECO:0000256" key="7">
    <source>
        <dbReference type="ARBA" id="ARBA00022989"/>
    </source>
</evidence>
<keyword evidence="8 9" id="KW-0472">Membrane</keyword>
<comment type="similarity">
    <text evidence="2">Belongs to the ABC transporter superfamily. ABCG family. PDR (TC 3.A.1.205) subfamily.</text>
</comment>
<feature type="transmembrane region" description="Helical" evidence="9">
    <location>
        <begin position="1368"/>
        <end position="1389"/>
    </location>
</feature>
<feature type="transmembrane region" description="Helical" evidence="9">
    <location>
        <begin position="1499"/>
        <end position="1523"/>
    </location>
</feature>
<dbReference type="GO" id="GO:0005524">
    <property type="term" value="F:ATP binding"/>
    <property type="evidence" value="ECO:0007669"/>
    <property type="project" value="UniProtKB-KW"/>
</dbReference>
<protein>
    <recommendedName>
        <fullName evidence="10">ABC transporter domain-containing protein</fullName>
    </recommendedName>
</protein>
<feature type="domain" description="ABC transporter" evidence="10">
    <location>
        <begin position="193"/>
        <end position="449"/>
    </location>
</feature>
<dbReference type="CDD" id="cd03232">
    <property type="entry name" value="ABCG_PDR_domain2"/>
    <property type="match status" value="1"/>
</dbReference>
<dbReference type="InterPro" id="IPR003593">
    <property type="entry name" value="AAA+_ATPase"/>
</dbReference>
<keyword evidence="3" id="KW-0813">Transport</keyword>
<feature type="transmembrane region" description="Helical" evidence="9">
    <location>
        <begin position="700"/>
        <end position="721"/>
    </location>
</feature>
<proteinExistence type="inferred from homology"/>
<keyword evidence="12" id="KW-1185">Reference proteome</keyword>
<evidence type="ECO:0000256" key="2">
    <source>
        <dbReference type="ARBA" id="ARBA00006012"/>
    </source>
</evidence>
<dbReference type="Pfam" id="PF06422">
    <property type="entry name" value="PDR_CDR"/>
    <property type="match status" value="1"/>
</dbReference>
<evidence type="ECO:0000256" key="6">
    <source>
        <dbReference type="ARBA" id="ARBA00022840"/>
    </source>
</evidence>
<feature type="transmembrane region" description="Helical" evidence="9">
    <location>
        <begin position="1260"/>
        <end position="1277"/>
    </location>
</feature>
<dbReference type="EMBL" id="CP119910">
    <property type="protein sequence ID" value="WFD19163.1"/>
    <property type="molecule type" value="Genomic_DNA"/>
</dbReference>
<evidence type="ECO:0000256" key="3">
    <source>
        <dbReference type="ARBA" id="ARBA00022448"/>
    </source>
</evidence>
<dbReference type="InterPro" id="IPR013525">
    <property type="entry name" value="ABC2_TM"/>
</dbReference>
<dbReference type="PROSITE" id="PS00211">
    <property type="entry name" value="ABC_TRANSPORTER_1"/>
    <property type="match status" value="1"/>
</dbReference>
<feature type="transmembrane region" description="Helical" evidence="9">
    <location>
        <begin position="1224"/>
        <end position="1245"/>
    </location>
</feature>
<dbReference type="InterPro" id="IPR010929">
    <property type="entry name" value="PDR_CDR_ABC"/>
</dbReference>
<feature type="transmembrane region" description="Helical" evidence="9">
    <location>
        <begin position="636"/>
        <end position="661"/>
    </location>
</feature>
<dbReference type="InterPro" id="IPR043926">
    <property type="entry name" value="ABCG_dom"/>
</dbReference>
<evidence type="ECO:0000256" key="4">
    <source>
        <dbReference type="ARBA" id="ARBA00022692"/>
    </source>
</evidence>
<sequence length="1554" mass="173043">MDGDPVYTEGVSSAHQDAFVSMPNSALAHDLSTSGLAEGSAYTHEAVTAVEHQGEVATAAPPLGATVSTERGHATAATDYVTRYGHSLHLLDPVSVHDMEERVRDAEKTRMSQTLSLGDPELQPREVTGHADPFHEGDFNLAGFIEHQLDTQRANSGQELPSLGLAFKDLKVTGYGIGATLSVDVGTALTLPIRLASMIYEMIRMPTKEILHDVTGCVKPGEMLLMLGRPGSGCTTLLRSLASYRDGYRSVEGKVSYDGFDRKMIEGPLRGEVVYSPEDDVHFPTLSVKDTLAFAVSSRTPSSEYRGTFKKEGNRKEYTRLFREAIATILGLRHTYNTVVGDAYVRGVSGGERKRVSIGETLATRASILIFDNSSRGLDASTALEFVQSLRIATDVANATTITSIYQAGEAITMTFDKVALLYRGHCIYFGPVRQAADYFKSIGYLPYDRQTTSDFLVAVTDPTARRLNPAFAHVPQTPEEMMEAFRASKIGQANAAEVDAYIAELESKSHEELQSHMSMTREQRTRRVSKKSMYMLSWPQQIRLAIKRRAQIALGDWQTAVILSGSVIFVSLIIGSAYYQMANDSQAIFSRSGVLFFSLLYNIFSSMAEVPANYQQRPIVIRQKRFAMLRPAADSLANVLLDIPTRFVPMTLFNIILYFLSGLSVDAGKFFIFFWTIMLTTFVMVTLFRAIASMFRSEAMATMIAGIIVLDAGMYTGFAIPRPSMTVWWRWLSYCNPTAFAFEILLTNEFRSKTMSCTAAEMIPPGAELANQVCPVLGNQPGTRLIDPSGYLQLKYGYEWAHTNRNVGILIGFFVFNIIVYMVASEFQRDPATGTVMIFKRGKVSKKELKSIVSSINHGQAGEQTKGVEDKNAGATEKLDVSDEIFSWRNINYDVTIKGKSRRLLDDVSGFVAPGKMTALMGESGAGKTTLLNVLAQRVDVGVITGKFLVNGQPLPRSFQADAGYCQQQDVHMTEQTVREALQFSAMLRQPRETPKEERLAYVEQVIELLEMQTFADAIVGNVGEGLNVEQRKRLTIGVELAARPKLLLFLDEPTSGLDAQGAWSIVRFLKKLAAEGQAVLCTIHQPSGELFNQFDRLLLLQKGGKTAYFGDLGPNSRTLIDYFEKRSGVRCDENANPAEYILDVIGAGATATTDKNWFQLFRESEKYDELQRELDVIDRQGPNSEHDVETASQLNREYAQPFMVQLVNCTHRMFLSYWRNPAYICAKLMLNIIGGLFIGSTFWGKGDDLSQAGLQNKLFATFMTLVISTSLAQQLQPEFLRQRDLYETREGPSKLYSWLVFLLSQLIAEIPWNLVGGTLFWIPWYYMVQFGYGSERTGLSWVFYMLFQLWYSTFALALAAISPNGLVASVLFSTGFSFIVTFCGVVQPPPQMPYFWRSWMFPLSPFKYFVEGMLSNTASEMVVVCTPEELNTVNPPPGMSCADHMGSFTNALGQPHSPGNGYYTTGPSGECQFCPVNSVADYMRSIKMDTIYRDRDIGIIFGYIGFNILLYFGLYYVVRVFKWKNVMMKKRGRDSMQSGEAPTGAPMTTKEK</sequence>
<dbReference type="InterPro" id="IPR003439">
    <property type="entry name" value="ABC_transporter-like_ATP-bd"/>
</dbReference>
<keyword evidence="5" id="KW-0547">Nucleotide-binding</keyword>
<feature type="transmembrane region" description="Helical" evidence="9">
    <location>
        <begin position="673"/>
        <end position="693"/>
    </location>
</feature>
<dbReference type="InterPro" id="IPR034003">
    <property type="entry name" value="ABCG_PDR_2"/>
</dbReference>
<dbReference type="Proteomes" id="UP001220961">
    <property type="component" value="Chromosome 3"/>
</dbReference>
<feature type="transmembrane region" description="Helical" evidence="9">
    <location>
        <begin position="808"/>
        <end position="825"/>
    </location>
</feature>
<dbReference type="FunFam" id="3.40.50.300:FF:000054">
    <property type="entry name" value="ABC multidrug transporter atrF"/>
    <property type="match status" value="1"/>
</dbReference>
<keyword evidence="7 9" id="KW-1133">Transmembrane helix</keyword>
<evidence type="ECO:0000256" key="8">
    <source>
        <dbReference type="ARBA" id="ARBA00023136"/>
    </source>
</evidence>
<dbReference type="SUPFAM" id="SSF52540">
    <property type="entry name" value="P-loop containing nucleoside triphosphate hydrolases"/>
    <property type="match status" value="2"/>
</dbReference>
<dbReference type="InterPro" id="IPR017871">
    <property type="entry name" value="ABC_transporter-like_CS"/>
</dbReference>
<dbReference type="SMART" id="SM00382">
    <property type="entry name" value="AAA"/>
    <property type="match status" value="2"/>
</dbReference>
<evidence type="ECO:0000256" key="9">
    <source>
        <dbReference type="SAM" id="Phobius"/>
    </source>
</evidence>
<gene>
    <name evidence="11" type="ORF">MCAP1_001386</name>
</gene>
<feature type="transmembrane region" description="Helical" evidence="9">
    <location>
        <begin position="558"/>
        <end position="582"/>
    </location>
</feature>
<evidence type="ECO:0000313" key="12">
    <source>
        <dbReference type="Proteomes" id="UP001220961"/>
    </source>
</evidence>
<evidence type="ECO:0000313" key="11">
    <source>
        <dbReference type="EMBL" id="WFD19163.1"/>
    </source>
</evidence>
<evidence type="ECO:0000259" key="10">
    <source>
        <dbReference type="PROSITE" id="PS50893"/>
    </source>
</evidence>
<dbReference type="Gene3D" id="3.40.50.300">
    <property type="entry name" value="P-loop containing nucleotide triphosphate hydrolases"/>
    <property type="match status" value="2"/>
</dbReference>
<dbReference type="InterPro" id="IPR027417">
    <property type="entry name" value="P-loop_NTPase"/>
</dbReference>